<evidence type="ECO:0000313" key="2">
    <source>
        <dbReference type="Proteomes" id="UP000639775"/>
    </source>
</evidence>
<organism evidence="1 2">
    <name type="scientific">Roseovarius gahaiensis</name>
    <dbReference type="NCBI Taxonomy" id="2716691"/>
    <lineage>
        <taxon>Bacteria</taxon>
        <taxon>Pseudomonadati</taxon>
        <taxon>Pseudomonadota</taxon>
        <taxon>Alphaproteobacteria</taxon>
        <taxon>Rhodobacterales</taxon>
        <taxon>Roseobacteraceae</taxon>
        <taxon>Roseovarius</taxon>
    </lineage>
</organism>
<dbReference type="EMBL" id="JAAORB010000024">
    <property type="protein sequence ID" value="NHQ75094.1"/>
    <property type="molecule type" value="Genomic_DNA"/>
</dbReference>
<dbReference type="Proteomes" id="UP000639775">
    <property type="component" value="Unassembled WGS sequence"/>
</dbReference>
<reference evidence="1" key="1">
    <citation type="submission" date="2020-03" db="EMBL/GenBank/DDBJ databases">
        <title>Roseovarius gahaiensis sp. nov., isolated from Gahai Saline Lake, China.</title>
        <authorList>
            <person name="Sun X."/>
        </authorList>
    </citation>
    <scope>NUCLEOTIDE SEQUENCE</scope>
    <source>
        <strain evidence="1">GH877</strain>
    </source>
</reference>
<dbReference type="AlphaFoldDB" id="A0A967EKV0"/>
<sequence>MSDITSPRNLTPGLCKKIEAEMLEACAEVAARHGLVSEGLGTQAMDLRWNFEFGVRVSIPLPDGSALDPERILFEALAEEYGLSPDDFGREFSTGRERFRVTGIHPRRPKYPISATRVPDGKGYKFTAENVALLLQAAMRDVSPRGGV</sequence>
<protein>
    <submittedName>
        <fullName evidence="1">Uncharacterized protein</fullName>
    </submittedName>
</protein>
<proteinExistence type="predicted"/>
<gene>
    <name evidence="1" type="ORF">HAT86_11575</name>
</gene>
<keyword evidence="2" id="KW-1185">Reference proteome</keyword>
<accession>A0A967EKV0</accession>
<comment type="caution">
    <text evidence="1">The sequence shown here is derived from an EMBL/GenBank/DDBJ whole genome shotgun (WGS) entry which is preliminary data.</text>
</comment>
<name>A0A967EKV0_9RHOB</name>
<dbReference type="RefSeq" id="WP_167197618.1">
    <property type="nucleotide sequence ID" value="NZ_JAAORB010000024.1"/>
</dbReference>
<evidence type="ECO:0000313" key="1">
    <source>
        <dbReference type="EMBL" id="NHQ75094.1"/>
    </source>
</evidence>